<evidence type="ECO:0000313" key="2">
    <source>
        <dbReference type="Proteomes" id="UP000027195"/>
    </source>
</evidence>
<dbReference type="AlphaFoldDB" id="A0A067NBN3"/>
<reference evidence="2" key="1">
    <citation type="journal article" date="2014" name="Proc. Natl. Acad. Sci. U.S.A.">
        <title>Extensive sampling of basidiomycete genomes demonstrates inadequacy of the white-rot/brown-rot paradigm for wood decay fungi.</title>
        <authorList>
            <person name="Riley R."/>
            <person name="Salamov A.A."/>
            <person name="Brown D.W."/>
            <person name="Nagy L.G."/>
            <person name="Floudas D."/>
            <person name="Held B.W."/>
            <person name="Levasseur A."/>
            <person name="Lombard V."/>
            <person name="Morin E."/>
            <person name="Otillar R."/>
            <person name="Lindquist E.A."/>
            <person name="Sun H."/>
            <person name="LaButti K.M."/>
            <person name="Schmutz J."/>
            <person name="Jabbour D."/>
            <person name="Luo H."/>
            <person name="Baker S.E."/>
            <person name="Pisabarro A.G."/>
            <person name="Walton J.D."/>
            <person name="Blanchette R.A."/>
            <person name="Henrissat B."/>
            <person name="Martin F."/>
            <person name="Cullen D."/>
            <person name="Hibbett D.S."/>
            <person name="Grigoriev I.V."/>
        </authorList>
    </citation>
    <scope>NUCLEOTIDE SEQUENCE [LARGE SCALE GENOMIC DNA]</scope>
    <source>
        <strain evidence="2">FD-172 SS1</strain>
    </source>
</reference>
<evidence type="ECO:0000313" key="1">
    <source>
        <dbReference type="EMBL" id="KDQ21542.1"/>
    </source>
</evidence>
<accession>A0A067NBN3</accession>
<keyword evidence="2" id="KW-1185">Reference proteome</keyword>
<protein>
    <submittedName>
        <fullName evidence="1">Uncharacterized protein</fullName>
    </submittedName>
</protein>
<dbReference type="EMBL" id="KL198016">
    <property type="protein sequence ID" value="KDQ21542.1"/>
    <property type="molecule type" value="Genomic_DNA"/>
</dbReference>
<organism evidence="1 2">
    <name type="scientific">Botryobasidium botryosum (strain FD-172 SS1)</name>
    <dbReference type="NCBI Taxonomy" id="930990"/>
    <lineage>
        <taxon>Eukaryota</taxon>
        <taxon>Fungi</taxon>
        <taxon>Dikarya</taxon>
        <taxon>Basidiomycota</taxon>
        <taxon>Agaricomycotina</taxon>
        <taxon>Agaricomycetes</taxon>
        <taxon>Cantharellales</taxon>
        <taxon>Botryobasidiaceae</taxon>
        <taxon>Botryobasidium</taxon>
    </lineage>
</organism>
<sequence length="73" mass="8152">MALQSANIVYTLGLTLDCTRYKADSTRLPHLTALPPRPLLSFERERALRCRSGRMNSRELKSSCTLSLKTALG</sequence>
<name>A0A067NBN3_BOTB1</name>
<proteinExistence type="predicted"/>
<gene>
    <name evidence="1" type="ORF">BOTBODRAFT_25979</name>
</gene>
<dbReference type="InParanoid" id="A0A067NBN3"/>
<dbReference type="HOGENOM" id="CLU_2704488_0_0_1"/>
<dbReference type="Proteomes" id="UP000027195">
    <property type="component" value="Unassembled WGS sequence"/>
</dbReference>